<dbReference type="AlphaFoldDB" id="A0A8H7FBP6"/>
<name>A0A8H7FBP6_AGABI</name>
<accession>A0A8H7FBP6</accession>
<proteinExistence type="predicted"/>
<protein>
    <submittedName>
        <fullName evidence="1">Uncharacterized protein</fullName>
    </submittedName>
</protein>
<reference evidence="1 2" key="1">
    <citation type="journal article" name="Sci. Rep.">
        <title>Telomere-to-telomere assembled and centromere annotated genomes of the two main subspecies of the button mushroom Agaricus bisporus reveal especially polymorphic chromosome ends.</title>
        <authorList>
            <person name="Sonnenberg A.S.M."/>
            <person name="Sedaghat-Telgerd N."/>
            <person name="Lavrijssen B."/>
            <person name="Ohm R.A."/>
            <person name="Hendrickx P.M."/>
            <person name="Scholtmeijer K."/>
            <person name="Baars J.J.P."/>
            <person name="van Peer A."/>
        </authorList>
    </citation>
    <scope>NUCLEOTIDE SEQUENCE [LARGE SCALE GENOMIC DNA]</scope>
    <source>
        <strain evidence="1 2">H119_p4</strain>
    </source>
</reference>
<evidence type="ECO:0000313" key="1">
    <source>
        <dbReference type="EMBL" id="KAF7784877.1"/>
    </source>
</evidence>
<sequence>MYLNQQLKIFLRSYPCKEDLSPDRLLSQIQGIRPLYLPRSPCDSRINRIDIFFPRFVWYPAVPLAVPPQSDFIL</sequence>
<gene>
    <name evidence="1" type="ORF">Agabi119p4_1042</name>
</gene>
<dbReference type="Proteomes" id="UP000629468">
    <property type="component" value="Unassembled WGS sequence"/>
</dbReference>
<comment type="caution">
    <text evidence="1">The sequence shown here is derived from an EMBL/GenBank/DDBJ whole genome shotgun (WGS) entry which is preliminary data.</text>
</comment>
<evidence type="ECO:0000313" key="2">
    <source>
        <dbReference type="Proteomes" id="UP000629468"/>
    </source>
</evidence>
<organism evidence="1 2">
    <name type="scientific">Agaricus bisporus var. burnettii</name>
    <dbReference type="NCBI Taxonomy" id="192524"/>
    <lineage>
        <taxon>Eukaryota</taxon>
        <taxon>Fungi</taxon>
        <taxon>Dikarya</taxon>
        <taxon>Basidiomycota</taxon>
        <taxon>Agaricomycotina</taxon>
        <taxon>Agaricomycetes</taxon>
        <taxon>Agaricomycetidae</taxon>
        <taxon>Agaricales</taxon>
        <taxon>Agaricineae</taxon>
        <taxon>Agaricaceae</taxon>
        <taxon>Agaricus</taxon>
    </lineage>
</organism>
<dbReference type="EMBL" id="JABXXO010000001">
    <property type="protein sequence ID" value="KAF7784877.1"/>
    <property type="molecule type" value="Genomic_DNA"/>
</dbReference>